<sequence>MEASMLSFESRIEQLNRFASLTVQPAANVAQKGDSDNNLSNNNSGGRGNSRCGFRGGRRGRGRGPNGRNVVGLTAICVRRQVMSFLIAISDISSSGISNLLVQNRDSSHLNRETEVEDGQRGPTASYPTASMNPTANPPIAEIAPRASIDDTVSASRDGSCAPTTSLTTSPQTDDNGPSNSESSSAQSGSTQSAIQSSTIEAQAPQQQHHMVTRAKLGIHKPKYPYVGLLQTETPVTLEAASEPRSVSSALSQPHWKKAMLEELQALQRNGTWILVPYDGRQKVVDSKWVFKTKYKPDGSILKFKARLVAKGFQQAAGVDFDIAYSVNKLSQFMSDPTDEHYQGVKRIFRYLKGTHNLGLHICPLRASILSASLSITV</sequence>
<organism evidence="3 4">
    <name type="scientific">Senna tora</name>
    <dbReference type="NCBI Taxonomy" id="362788"/>
    <lineage>
        <taxon>Eukaryota</taxon>
        <taxon>Viridiplantae</taxon>
        <taxon>Streptophyta</taxon>
        <taxon>Embryophyta</taxon>
        <taxon>Tracheophyta</taxon>
        <taxon>Spermatophyta</taxon>
        <taxon>Magnoliopsida</taxon>
        <taxon>eudicotyledons</taxon>
        <taxon>Gunneridae</taxon>
        <taxon>Pentapetalae</taxon>
        <taxon>rosids</taxon>
        <taxon>fabids</taxon>
        <taxon>Fabales</taxon>
        <taxon>Fabaceae</taxon>
        <taxon>Caesalpinioideae</taxon>
        <taxon>Cassia clade</taxon>
        <taxon>Senna</taxon>
    </lineage>
</organism>
<keyword evidence="4" id="KW-1185">Reference proteome</keyword>
<feature type="region of interest" description="Disordered" evidence="1">
    <location>
        <begin position="108"/>
        <end position="211"/>
    </location>
</feature>
<feature type="compositionally biased region" description="Polar residues" evidence="1">
    <location>
        <begin position="151"/>
        <end position="175"/>
    </location>
</feature>
<feature type="compositionally biased region" description="Polar residues" evidence="1">
    <location>
        <begin position="126"/>
        <end position="135"/>
    </location>
</feature>
<feature type="compositionally biased region" description="Basic and acidic residues" evidence="1">
    <location>
        <begin position="108"/>
        <end position="120"/>
    </location>
</feature>
<name>A0A835CKJ9_9FABA</name>
<dbReference type="EMBL" id="JAAIUW010000001">
    <property type="protein sequence ID" value="KAF7843510.1"/>
    <property type="molecule type" value="Genomic_DNA"/>
</dbReference>
<dbReference type="InterPro" id="IPR013103">
    <property type="entry name" value="RVT_2"/>
</dbReference>
<evidence type="ECO:0000259" key="2">
    <source>
        <dbReference type="Pfam" id="PF07727"/>
    </source>
</evidence>
<feature type="region of interest" description="Disordered" evidence="1">
    <location>
        <begin position="29"/>
        <end position="68"/>
    </location>
</feature>
<dbReference type="Proteomes" id="UP000634136">
    <property type="component" value="Unassembled WGS sequence"/>
</dbReference>
<protein>
    <submittedName>
        <fullName evidence="3">Retrovirus-related Pol polyprotein from transposon TNT 1-94</fullName>
    </submittedName>
</protein>
<proteinExistence type="predicted"/>
<dbReference type="PANTHER" id="PTHR11439:SF524">
    <property type="entry name" value="RNA-DIRECTED DNA POLYMERASE, PROTEIN KINASE RLK-PELLE-DLSV FAMILY"/>
    <property type="match status" value="1"/>
</dbReference>
<dbReference type="OrthoDB" id="7473114at2759"/>
<feature type="compositionally biased region" description="Low complexity" evidence="1">
    <location>
        <begin position="37"/>
        <end position="53"/>
    </location>
</feature>
<evidence type="ECO:0000313" key="4">
    <source>
        <dbReference type="Proteomes" id="UP000634136"/>
    </source>
</evidence>
<dbReference type="Pfam" id="PF07727">
    <property type="entry name" value="RVT_2"/>
    <property type="match status" value="1"/>
</dbReference>
<evidence type="ECO:0000256" key="1">
    <source>
        <dbReference type="SAM" id="MobiDB-lite"/>
    </source>
</evidence>
<dbReference type="AlphaFoldDB" id="A0A835CKJ9"/>
<dbReference type="PANTHER" id="PTHR11439">
    <property type="entry name" value="GAG-POL-RELATED RETROTRANSPOSON"/>
    <property type="match status" value="1"/>
</dbReference>
<accession>A0A835CKJ9</accession>
<reference evidence="3" key="1">
    <citation type="submission" date="2020-09" db="EMBL/GenBank/DDBJ databases">
        <title>Genome-Enabled Discovery of Anthraquinone Biosynthesis in Senna tora.</title>
        <authorList>
            <person name="Kang S.-H."/>
            <person name="Pandey R.P."/>
            <person name="Lee C.-M."/>
            <person name="Sim J.-S."/>
            <person name="Jeong J.-T."/>
            <person name="Choi B.-S."/>
            <person name="Jung M."/>
            <person name="Ginzburg D."/>
            <person name="Zhao K."/>
            <person name="Won S.Y."/>
            <person name="Oh T.-J."/>
            <person name="Yu Y."/>
            <person name="Kim N.-H."/>
            <person name="Lee O.R."/>
            <person name="Lee T.-H."/>
            <person name="Bashyal P."/>
            <person name="Kim T.-S."/>
            <person name="Lee W.-H."/>
            <person name="Kawkins C."/>
            <person name="Kim C.-K."/>
            <person name="Kim J.S."/>
            <person name="Ahn B.O."/>
            <person name="Rhee S.Y."/>
            <person name="Sohng J.K."/>
        </authorList>
    </citation>
    <scope>NUCLEOTIDE SEQUENCE</scope>
    <source>
        <tissue evidence="3">Leaf</tissue>
    </source>
</reference>
<gene>
    <name evidence="3" type="ORF">G2W53_000415</name>
</gene>
<feature type="compositionally biased region" description="Low complexity" evidence="1">
    <location>
        <begin position="176"/>
        <end position="201"/>
    </location>
</feature>
<comment type="caution">
    <text evidence="3">The sequence shown here is derived from an EMBL/GenBank/DDBJ whole genome shotgun (WGS) entry which is preliminary data.</text>
</comment>
<feature type="domain" description="Reverse transcriptase Ty1/copia-type" evidence="2">
    <location>
        <begin position="270"/>
        <end position="326"/>
    </location>
</feature>
<evidence type="ECO:0000313" key="3">
    <source>
        <dbReference type="EMBL" id="KAF7843510.1"/>
    </source>
</evidence>